<dbReference type="PROSITE" id="PS50887">
    <property type="entry name" value="GGDEF"/>
    <property type="match status" value="1"/>
</dbReference>
<dbReference type="InterPro" id="IPR000160">
    <property type="entry name" value="GGDEF_dom"/>
</dbReference>
<accession>A0A502E6B1</accession>
<dbReference type="InterPro" id="IPR043128">
    <property type="entry name" value="Rev_trsase/Diguanyl_cyclase"/>
</dbReference>
<dbReference type="Gene3D" id="3.30.70.270">
    <property type="match status" value="1"/>
</dbReference>
<evidence type="ECO:0000313" key="5">
    <source>
        <dbReference type="Proteomes" id="UP000320095"/>
    </source>
</evidence>
<dbReference type="SUPFAM" id="SSF141868">
    <property type="entry name" value="EAL domain-like"/>
    <property type="match status" value="1"/>
</dbReference>
<dbReference type="CDD" id="cd01949">
    <property type="entry name" value="GGDEF"/>
    <property type="match status" value="1"/>
</dbReference>
<feature type="transmembrane region" description="Helical" evidence="1">
    <location>
        <begin position="7"/>
        <end position="25"/>
    </location>
</feature>
<dbReference type="EMBL" id="RCZG01000008">
    <property type="protein sequence ID" value="TPG32499.1"/>
    <property type="molecule type" value="Genomic_DNA"/>
</dbReference>
<dbReference type="PANTHER" id="PTHR44757">
    <property type="entry name" value="DIGUANYLATE CYCLASE DGCP"/>
    <property type="match status" value="1"/>
</dbReference>
<evidence type="ECO:0000259" key="3">
    <source>
        <dbReference type="PROSITE" id="PS50887"/>
    </source>
</evidence>
<dbReference type="InterPro" id="IPR052155">
    <property type="entry name" value="Biofilm_reg_signaling"/>
</dbReference>
<dbReference type="Pfam" id="PF00990">
    <property type="entry name" value="GGDEF"/>
    <property type="match status" value="1"/>
</dbReference>
<dbReference type="Proteomes" id="UP000320095">
    <property type="component" value="Unassembled WGS sequence"/>
</dbReference>
<feature type="transmembrane region" description="Helical" evidence="1">
    <location>
        <begin position="288"/>
        <end position="308"/>
    </location>
</feature>
<dbReference type="CDD" id="cd01948">
    <property type="entry name" value="EAL"/>
    <property type="match status" value="1"/>
</dbReference>
<dbReference type="PANTHER" id="PTHR44757:SF2">
    <property type="entry name" value="BIOFILM ARCHITECTURE MAINTENANCE PROTEIN MBAA"/>
    <property type="match status" value="1"/>
</dbReference>
<dbReference type="AlphaFoldDB" id="A0A502E6B1"/>
<organism evidence="4 5">
    <name type="scientific">Mycolicibacterium hodleri</name>
    <dbReference type="NCBI Taxonomy" id="49897"/>
    <lineage>
        <taxon>Bacteria</taxon>
        <taxon>Bacillati</taxon>
        <taxon>Actinomycetota</taxon>
        <taxon>Actinomycetes</taxon>
        <taxon>Mycobacteriales</taxon>
        <taxon>Mycobacteriaceae</taxon>
        <taxon>Mycolicibacterium</taxon>
    </lineage>
</organism>
<sequence>MSDCKSSGWLVVPGAVAVIALTAVFRPDYSGIAGLFLAFGVVIIGSYAVAHHTAVHRLAWLVLLVSTAVNLVLSTDEARAKLPMPLWPAASLIIYAAFLVAIIVLLNVRQVRPSEHNFMDTGIVAAGLLIIGWTFVLRRLGDPAAQTDHMGIDGGFLLLDLVMVALLVRIAFTTSSRNLARALLAAAGVALLVGHITTVIRGGPDALTAFSPGDPAQIAGQLSAVCVAAASLCEGRRRSDAAAVHSTAATFPIWRLAVFVAVALIAPFVPVVGLLSSEDLVTAKAAPALIGSAALTCLVMVLLVMRLANFAHLAVRRADALNSQSAVMLTQAAALQEALDEQHALQDVLAHRALHDPLTGLANRSLLSERLTRVTRRETGSVAGLLLIDLDGFKEVNDTLGHPVGDDLLTRVAHRLIRAGGHDDVVARLGGDEFAVLITDGSAHDSRMTAQRVIEIISGTYDLGDRRLTITASAGLLILGSGRIDAAAALRDVDLALYAAKRAGRNQVVEFRPAMRESRVRHAEIAADVRSALERNELSVHYQPIVDLATGHTVALEALMRWHMRDDKRVTPTEFIAVAEDVGLIGDVGSEVLRTAVRQASLWHAPYQLTVAVNISGRQLATPNFAGEVLDALDASPLAPTALILEITESVLVDATNPAGTPVMSSLQILREQGIRIAVDDFGTGYSSLAYLRRLPIDILKIDQLFTSILDSPSEHGIRFVGAIVELGASLGMTVIAEGVETPRQVDLLQKMGCPLGQGFYFAHPCSSSEVTSLFGKSLLGDTQHAVTQDISHPKS</sequence>
<feature type="transmembrane region" description="Helical" evidence="1">
    <location>
        <begin position="86"/>
        <end position="106"/>
    </location>
</feature>
<dbReference type="NCBIfam" id="TIGR00254">
    <property type="entry name" value="GGDEF"/>
    <property type="match status" value="1"/>
</dbReference>
<feature type="domain" description="GGDEF" evidence="3">
    <location>
        <begin position="381"/>
        <end position="513"/>
    </location>
</feature>
<gene>
    <name evidence="4" type="ORF">EAH80_19735</name>
</gene>
<feature type="transmembrane region" description="Helical" evidence="1">
    <location>
        <begin position="253"/>
        <end position="276"/>
    </location>
</feature>
<name>A0A502E6B1_9MYCO</name>
<reference evidence="4 5" key="1">
    <citation type="journal article" date="2019" name="Environ. Microbiol.">
        <title>Species interactions and distinct microbial communities in high Arctic permafrost affected cryosols are associated with the CH4 and CO2 gas fluxes.</title>
        <authorList>
            <person name="Altshuler I."/>
            <person name="Hamel J."/>
            <person name="Turney S."/>
            <person name="Magnuson E."/>
            <person name="Levesque R."/>
            <person name="Greer C."/>
            <person name="Whyte L.G."/>
        </authorList>
    </citation>
    <scope>NUCLEOTIDE SEQUENCE [LARGE SCALE GENOMIC DNA]</scope>
    <source>
        <strain evidence="4 5">S5.20</strain>
    </source>
</reference>
<feature type="transmembrane region" description="Helical" evidence="1">
    <location>
        <begin position="31"/>
        <end position="50"/>
    </location>
</feature>
<evidence type="ECO:0000256" key="1">
    <source>
        <dbReference type="SAM" id="Phobius"/>
    </source>
</evidence>
<dbReference type="InterPro" id="IPR035919">
    <property type="entry name" value="EAL_sf"/>
</dbReference>
<dbReference type="SMART" id="SM00052">
    <property type="entry name" value="EAL"/>
    <property type="match status" value="1"/>
</dbReference>
<keyword evidence="1" id="KW-1133">Transmembrane helix</keyword>
<dbReference type="Pfam" id="PF00563">
    <property type="entry name" value="EAL"/>
    <property type="match status" value="1"/>
</dbReference>
<keyword evidence="5" id="KW-1185">Reference proteome</keyword>
<feature type="transmembrane region" description="Helical" evidence="1">
    <location>
        <begin position="118"/>
        <end position="136"/>
    </location>
</feature>
<dbReference type="SUPFAM" id="SSF55073">
    <property type="entry name" value="Nucleotide cyclase"/>
    <property type="match status" value="1"/>
</dbReference>
<evidence type="ECO:0000259" key="2">
    <source>
        <dbReference type="PROSITE" id="PS50883"/>
    </source>
</evidence>
<comment type="caution">
    <text evidence="4">The sequence shown here is derived from an EMBL/GenBank/DDBJ whole genome shotgun (WGS) entry which is preliminary data.</text>
</comment>
<dbReference type="SMART" id="SM00267">
    <property type="entry name" value="GGDEF"/>
    <property type="match status" value="1"/>
</dbReference>
<dbReference type="PROSITE" id="PS50883">
    <property type="entry name" value="EAL"/>
    <property type="match status" value="1"/>
</dbReference>
<protein>
    <submittedName>
        <fullName evidence="4">Phosphodiesterase</fullName>
    </submittedName>
</protein>
<feature type="transmembrane region" description="Helical" evidence="1">
    <location>
        <begin position="156"/>
        <end position="172"/>
    </location>
</feature>
<dbReference type="Gene3D" id="3.20.20.450">
    <property type="entry name" value="EAL domain"/>
    <property type="match status" value="1"/>
</dbReference>
<feature type="transmembrane region" description="Helical" evidence="1">
    <location>
        <begin position="179"/>
        <end position="196"/>
    </location>
</feature>
<proteinExistence type="predicted"/>
<dbReference type="InterPro" id="IPR029787">
    <property type="entry name" value="Nucleotide_cyclase"/>
</dbReference>
<keyword evidence="1" id="KW-0472">Membrane</keyword>
<feature type="domain" description="EAL" evidence="2">
    <location>
        <begin position="522"/>
        <end position="779"/>
    </location>
</feature>
<dbReference type="InterPro" id="IPR001633">
    <property type="entry name" value="EAL_dom"/>
</dbReference>
<keyword evidence="1" id="KW-0812">Transmembrane</keyword>
<feature type="transmembrane region" description="Helical" evidence="1">
    <location>
        <begin position="57"/>
        <end position="74"/>
    </location>
</feature>
<evidence type="ECO:0000313" key="4">
    <source>
        <dbReference type="EMBL" id="TPG32499.1"/>
    </source>
</evidence>